<comment type="caution">
    <text evidence="1">The sequence shown here is derived from an EMBL/GenBank/DDBJ whole genome shotgun (WGS) entry which is preliminary data.</text>
</comment>
<proteinExistence type="predicted"/>
<evidence type="ECO:0008006" key="3">
    <source>
        <dbReference type="Google" id="ProtNLM"/>
    </source>
</evidence>
<dbReference type="InterPro" id="IPR036380">
    <property type="entry name" value="Isochorismatase-like_sf"/>
</dbReference>
<organism evidence="1 2">
    <name type="scientific">Paenibacillus contaminans</name>
    <dbReference type="NCBI Taxonomy" id="450362"/>
    <lineage>
        <taxon>Bacteria</taxon>
        <taxon>Bacillati</taxon>
        <taxon>Bacillota</taxon>
        <taxon>Bacilli</taxon>
        <taxon>Bacillales</taxon>
        <taxon>Paenibacillaceae</taxon>
        <taxon>Paenibacillus</taxon>
    </lineage>
</organism>
<dbReference type="RefSeq" id="WP_113030603.1">
    <property type="nucleotide sequence ID" value="NZ_QMFB01000004.1"/>
</dbReference>
<dbReference type="OrthoDB" id="2569218at2"/>
<dbReference type="EMBL" id="QMFB01000004">
    <property type="protein sequence ID" value="RAV21512.1"/>
    <property type="molecule type" value="Genomic_DNA"/>
</dbReference>
<dbReference type="AlphaFoldDB" id="A0A329MPI3"/>
<sequence length="274" mass="30741">MSIIQVPVHYYRQFDAELEREVPAEAYGGWNKTELPLDPNRTAVVVMHAWDCGEAEQYPGAFRAVEYLPRSYAISRDIFPGLLTAVRGAGIRLFHVVGGKDYYSGYPGFKQAVRLAGEEPPMAEQINHDDSYDHLQEFRRNNVFPGIHNCTDNDRSVTNLRFLPEAEPQGSEGVAATSKQLFALCRHYGINHLIYTGFAIDGCLLLSPGGMADMNRHGILCSAVRQAVTAIENKESARREVHKEVALWRVALIFGFVYDADDLIRAFDNLHSSH</sequence>
<gene>
    <name evidence="1" type="ORF">DQG23_09590</name>
</gene>
<dbReference type="Proteomes" id="UP000250369">
    <property type="component" value="Unassembled WGS sequence"/>
</dbReference>
<accession>A0A329MPI3</accession>
<dbReference type="Gene3D" id="3.40.50.850">
    <property type="entry name" value="Isochorismatase-like"/>
    <property type="match status" value="1"/>
</dbReference>
<evidence type="ECO:0000313" key="1">
    <source>
        <dbReference type="EMBL" id="RAV21512.1"/>
    </source>
</evidence>
<reference evidence="1 2" key="1">
    <citation type="journal article" date="2009" name="Int. J. Syst. Evol. Microbiol.">
        <title>Paenibacillus contaminans sp. nov., isolated from a contaminated laboratory plate.</title>
        <authorList>
            <person name="Chou J.H."/>
            <person name="Lee J.H."/>
            <person name="Lin M.C."/>
            <person name="Chang P.S."/>
            <person name="Arun A.B."/>
            <person name="Young C.C."/>
            <person name="Chen W.M."/>
        </authorList>
    </citation>
    <scope>NUCLEOTIDE SEQUENCE [LARGE SCALE GENOMIC DNA]</scope>
    <source>
        <strain evidence="1 2">CKOBP-6</strain>
    </source>
</reference>
<keyword evidence="2" id="KW-1185">Reference proteome</keyword>
<name>A0A329MPI3_9BACL</name>
<evidence type="ECO:0000313" key="2">
    <source>
        <dbReference type="Proteomes" id="UP000250369"/>
    </source>
</evidence>
<dbReference type="SUPFAM" id="SSF52499">
    <property type="entry name" value="Isochorismatase-like hydrolases"/>
    <property type="match status" value="1"/>
</dbReference>
<protein>
    <recommendedName>
        <fullName evidence="3">Isochorismatase-like domain-containing protein</fullName>
    </recommendedName>
</protein>